<reference evidence="1" key="1">
    <citation type="submission" date="2021-05" db="EMBL/GenBank/DDBJ databases">
        <authorList>
            <person name="Pan Q."/>
            <person name="Jouanno E."/>
            <person name="Zahm M."/>
            <person name="Klopp C."/>
            <person name="Cabau C."/>
            <person name="Louis A."/>
            <person name="Berthelot C."/>
            <person name="Parey E."/>
            <person name="Roest Crollius H."/>
            <person name="Montfort J."/>
            <person name="Robinson-Rechavi M."/>
            <person name="Bouchez O."/>
            <person name="Lampietro C."/>
            <person name="Lopez Roques C."/>
            <person name="Donnadieu C."/>
            <person name="Postlethwait J."/>
            <person name="Bobe J."/>
            <person name="Dillon D."/>
            <person name="Chandos A."/>
            <person name="von Hippel F."/>
            <person name="Guiguen Y."/>
        </authorList>
    </citation>
    <scope>NUCLEOTIDE SEQUENCE</scope>
    <source>
        <strain evidence="1">YG-Jan2019</strain>
    </source>
</reference>
<proteinExistence type="predicted"/>
<dbReference type="EMBL" id="CM055730">
    <property type="protein sequence ID" value="KAJ8013557.1"/>
    <property type="molecule type" value="Genomic_DNA"/>
</dbReference>
<dbReference type="Proteomes" id="UP001157502">
    <property type="component" value="Chromosome 3"/>
</dbReference>
<keyword evidence="2" id="KW-1185">Reference proteome</keyword>
<gene>
    <name evidence="1" type="ORF">DPEC_G00031000</name>
</gene>
<protein>
    <submittedName>
        <fullName evidence="1">Uncharacterized protein</fullName>
    </submittedName>
</protein>
<organism evidence="1 2">
    <name type="scientific">Dallia pectoralis</name>
    <name type="common">Alaska blackfish</name>
    <dbReference type="NCBI Taxonomy" id="75939"/>
    <lineage>
        <taxon>Eukaryota</taxon>
        <taxon>Metazoa</taxon>
        <taxon>Chordata</taxon>
        <taxon>Craniata</taxon>
        <taxon>Vertebrata</taxon>
        <taxon>Euteleostomi</taxon>
        <taxon>Actinopterygii</taxon>
        <taxon>Neopterygii</taxon>
        <taxon>Teleostei</taxon>
        <taxon>Protacanthopterygii</taxon>
        <taxon>Esociformes</taxon>
        <taxon>Umbridae</taxon>
        <taxon>Dallia</taxon>
    </lineage>
</organism>
<evidence type="ECO:0000313" key="2">
    <source>
        <dbReference type="Proteomes" id="UP001157502"/>
    </source>
</evidence>
<name>A0ACC2HCS6_DALPE</name>
<accession>A0ACC2HCS6</accession>
<sequence length="117" mass="13966">MRTLSVIVMFALLGVLLANQVNEEEGGCLPQEDNMAQYDDSQEDEQAQSDNLMSQEDGKGQDDVAASIKLLQEIQNAPAGEKLQTLFWRRRWVVRNLFRRLYPYRWRSYYRCFWYWY</sequence>
<evidence type="ECO:0000313" key="1">
    <source>
        <dbReference type="EMBL" id="KAJ8013557.1"/>
    </source>
</evidence>
<comment type="caution">
    <text evidence="1">The sequence shown here is derived from an EMBL/GenBank/DDBJ whole genome shotgun (WGS) entry which is preliminary data.</text>
</comment>